<reference evidence="1 2" key="1">
    <citation type="submission" date="2019-05" db="EMBL/GenBank/DDBJ databases">
        <title>Another draft genome of Portunus trituberculatus and its Hox gene families provides insights of decapod evolution.</title>
        <authorList>
            <person name="Jeong J.-H."/>
            <person name="Song I."/>
            <person name="Kim S."/>
            <person name="Choi T."/>
            <person name="Kim D."/>
            <person name="Ryu S."/>
            <person name="Kim W."/>
        </authorList>
    </citation>
    <scope>NUCLEOTIDE SEQUENCE [LARGE SCALE GENOMIC DNA]</scope>
    <source>
        <tissue evidence="1">Muscle</tissue>
    </source>
</reference>
<dbReference type="AlphaFoldDB" id="A0A5B7G1L1"/>
<protein>
    <submittedName>
        <fullName evidence="1">Uncharacterized protein</fullName>
    </submittedName>
</protein>
<name>A0A5B7G1L1_PORTR</name>
<comment type="caution">
    <text evidence="1">The sequence shown here is derived from an EMBL/GenBank/DDBJ whole genome shotgun (WGS) entry which is preliminary data.</text>
</comment>
<sequence length="79" mass="8741">MTNPFNIHETAYTHHDFTYIGNLIHNSRQGRYRIAALSPRPSFPPVLLSSSFPPSIPSSPSNISLLLTSALLSPSHQLQ</sequence>
<evidence type="ECO:0000313" key="2">
    <source>
        <dbReference type="Proteomes" id="UP000324222"/>
    </source>
</evidence>
<gene>
    <name evidence="1" type="ORF">E2C01_046670</name>
</gene>
<evidence type="ECO:0000313" key="1">
    <source>
        <dbReference type="EMBL" id="MPC52792.1"/>
    </source>
</evidence>
<dbReference type="EMBL" id="VSRR010011152">
    <property type="protein sequence ID" value="MPC52792.1"/>
    <property type="molecule type" value="Genomic_DNA"/>
</dbReference>
<proteinExistence type="predicted"/>
<accession>A0A5B7G1L1</accession>
<organism evidence="1 2">
    <name type="scientific">Portunus trituberculatus</name>
    <name type="common">Swimming crab</name>
    <name type="synonym">Neptunus trituberculatus</name>
    <dbReference type="NCBI Taxonomy" id="210409"/>
    <lineage>
        <taxon>Eukaryota</taxon>
        <taxon>Metazoa</taxon>
        <taxon>Ecdysozoa</taxon>
        <taxon>Arthropoda</taxon>
        <taxon>Crustacea</taxon>
        <taxon>Multicrustacea</taxon>
        <taxon>Malacostraca</taxon>
        <taxon>Eumalacostraca</taxon>
        <taxon>Eucarida</taxon>
        <taxon>Decapoda</taxon>
        <taxon>Pleocyemata</taxon>
        <taxon>Brachyura</taxon>
        <taxon>Eubrachyura</taxon>
        <taxon>Portunoidea</taxon>
        <taxon>Portunidae</taxon>
        <taxon>Portuninae</taxon>
        <taxon>Portunus</taxon>
    </lineage>
</organism>
<dbReference type="Proteomes" id="UP000324222">
    <property type="component" value="Unassembled WGS sequence"/>
</dbReference>
<keyword evidence="2" id="KW-1185">Reference proteome</keyword>